<dbReference type="OrthoDB" id="384721at2"/>
<dbReference type="PANTHER" id="PTHR46211">
    <property type="entry name" value="GLYCEROPHOSPHORYL DIESTER PHOSPHODIESTERASE"/>
    <property type="match status" value="1"/>
</dbReference>
<dbReference type="RefSeq" id="WP_133741949.1">
    <property type="nucleotide sequence ID" value="NZ_SNYN01000010.1"/>
</dbReference>
<dbReference type="Pfam" id="PF03009">
    <property type="entry name" value="GDPD"/>
    <property type="match status" value="1"/>
</dbReference>
<dbReference type="PANTHER" id="PTHR46211:SF1">
    <property type="entry name" value="GLYCEROPHOSPHODIESTER PHOSPHODIESTERASE, CYTOPLASMIC"/>
    <property type="match status" value="1"/>
</dbReference>
<keyword evidence="3" id="KW-1185">Reference proteome</keyword>
<proteinExistence type="predicted"/>
<evidence type="ECO:0000313" key="2">
    <source>
        <dbReference type="EMBL" id="TDQ51520.1"/>
    </source>
</evidence>
<evidence type="ECO:0000313" key="3">
    <source>
        <dbReference type="Proteomes" id="UP000295281"/>
    </source>
</evidence>
<dbReference type="Proteomes" id="UP000295281">
    <property type="component" value="Unassembled WGS sequence"/>
</dbReference>
<feature type="domain" description="GP-PDE" evidence="1">
    <location>
        <begin position="2"/>
        <end position="226"/>
    </location>
</feature>
<dbReference type="GO" id="GO:0008081">
    <property type="term" value="F:phosphoric diester hydrolase activity"/>
    <property type="evidence" value="ECO:0007669"/>
    <property type="project" value="InterPro"/>
</dbReference>
<dbReference type="Gene3D" id="3.20.20.190">
    <property type="entry name" value="Phosphatidylinositol (PI) phosphodiesterase"/>
    <property type="match status" value="1"/>
</dbReference>
<reference evidence="2 3" key="1">
    <citation type="submission" date="2019-03" db="EMBL/GenBank/DDBJ databases">
        <title>Genomic Encyclopedia of Type Strains, Phase IV (KMG-IV): sequencing the most valuable type-strain genomes for metagenomic binning, comparative biology and taxonomic classification.</title>
        <authorList>
            <person name="Goeker M."/>
        </authorList>
    </citation>
    <scope>NUCLEOTIDE SEQUENCE [LARGE SCALE GENOMIC DNA]</scope>
    <source>
        <strain evidence="2 3">DSM 46770</strain>
    </source>
</reference>
<dbReference type="GO" id="GO:0006629">
    <property type="term" value="P:lipid metabolic process"/>
    <property type="evidence" value="ECO:0007669"/>
    <property type="project" value="InterPro"/>
</dbReference>
<dbReference type="PROSITE" id="PS51704">
    <property type="entry name" value="GP_PDE"/>
    <property type="match status" value="1"/>
</dbReference>
<accession>A0A4R6UVZ0</accession>
<sequence>MTLAIAHRGDPVRFRENTLPALRAAVLARTDLVAIDVRLTRDGYVVLVHDEALERLWGSPRPVPESTLADLAALGDGADRRIPTLMEALAEFTRPSFPPLVLDVPSVEVALAADNAVADHGMHDRVMYSGSPDALRTLRARRPHARLMLTWSRQEPPPPVLWQAVRPNFLHVYWPLVDRELVGAAHRNGCAVSAWTVNDTPEMARLIDMGADAILTGRIADLVALTDRR</sequence>
<dbReference type="CDD" id="cd08556">
    <property type="entry name" value="GDPD"/>
    <property type="match status" value="1"/>
</dbReference>
<dbReference type="InterPro" id="IPR017946">
    <property type="entry name" value="PLC-like_Pdiesterase_TIM-brl"/>
</dbReference>
<organism evidence="2 3">
    <name type="scientific">Actinorugispora endophytica</name>
    <dbReference type="NCBI Taxonomy" id="1605990"/>
    <lineage>
        <taxon>Bacteria</taxon>
        <taxon>Bacillati</taxon>
        <taxon>Actinomycetota</taxon>
        <taxon>Actinomycetes</taxon>
        <taxon>Streptosporangiales</taxon>
        <taxon>Nocardiopsidaceae</taxon>
        <taxon>Actinorugispora</taxon>
    </lineage>
</organism>
<evidence type="ECO:0000259" key="1">
    <source>
        <dbReference type="PROSITE" id="PS51704"/>
    </source>
</evidence>
<dbReference type="EMBL" id="SNYN01000010">
    <property type="protein sequence ID" value="TDQ51520.1"/>
    <property type="molecule type" value="Genomic_DNA"/>
</dbReference>
<gene>
    <name evidence="2" type="ORF">EV190_1107</name>
</gene>
<protein>
    <submittedName>
        <fullName evidence="2">Glycerophosphoryl diester phosphodiesterase</fullName>
    </submittedName>
</protein>
<dbReference type="SUPFAM" id="SSF51695">
    <property type="entry name" value="PLC-like phosphodiesterases"/>
    <property type="match status" value="1"/>
</dbReference>
<comment type="caution">
    <text evidence="2">The sequence shown here is derived from an EMBL/GenBank/DDBJ whole genome shotgun (WGS) entry which is preliminary data.</text>
</comment>
<name>A0A4R6UVZ0_9ACTN</name>
<dbReference type="InterPro" id="IPR030395">
    <property type="entry name" value="GP_PDE_dom"/>
</dbReference>
<dbReference type="AlphaFoldDB" id="A0A4R6UVZ0"/>